<reference evidence="3" key="1">
    <citation type="journal article" date="2015" name="Nature">
        <title>Complex archaea that bridge the gap between prokaryotes and eukaryotes.</title>
        <authorList>
            <person name="Spang A."/>
            <person name="Saw J.H."/>
            <person name="Jorgensen S.L."/>
            <person name="Zaremba-Niedzwiedzka K."/>
            <person name="Martijn J."/>
            <person name="Lind A.E."/>
            <person name="van Eijk R."/>
            <person name="Schleper C."/>
            <person name="Guy L."/>
            <person name="Ettema T.J."/>
        </authorList>
    </citation>
    <scope>NUCLEOTIDE SEQUENCE</scope>
</reference>
<dbReference type="EMBL" id="LAZR01002728">
    <property type="protein sequence ID" value="KKN26326.1"/>
    <property type="molecule type" value="Genomic_DNA"/>
</dbReference>
<keyword evidence="2" id="KW-0677">Repeat</keyword>
<comment type="caution">
    <text evidence="3">The sequence shown here is derived from an EMBL/GenBank/DDBJ whole genome shotgun (WGS) entry which is preliminary data.</text>
</comment>
<organism evidence="3">
    <name type="scientific">marine sediment metagenome</name>
    <dbReference type="NCBI Taxonomy" id="412755"/>
    <lineage>
        <taxon>unclassified sequences</taxon>
        <taxon>metagenomes</taxon>
        <taxon>ecological metagenomes</taxon>
    </lineage>
</organism>
<evidence type="ECO:0000313" key="3">
    <source>
        <dbReference type="EMBL" id="KKN26326.1"/>
    </source>
</evidence>
<dbReference type="PANTHER" id="PTHR48051">
    <property type="match status" value="1"/>
</dbReference>
<dbReference type="InterPro" id="IPR032675">
    <property type="entry name" value="LRR_dom_sf"/>
</dbReference>
<dbReference type="PROSITE" id="PS51450">
    <property type="entry name" value="LRR"/>
    <property type="match status" value="1"/>
</dbReference>
<name>A0A0F9RN30_9ZZZZ</name>
<evidence type="ECO:0008006" key="4">
    <source>
        <dbReference type="Google" id="ProtNLM"/>
    </source>
</evidence>
<evidence type="ECO:0000256" key="1">
    <source>
        <dbReference type="ARBA" id="ARBA00022614"/>
    </source>
</evidence>
<proteinExistence type="predicted"/>
<dbReference type="Gene3D" id="3.80.10.10">
    <property type="entry name" value="Ribonuclease Inhibitor"/>
    <property type="match status" value="1"/>
</dbReference>
<gene>
    <name evidence="3" type="ORF">LCGC14_0875770</name>
</gene>
<dbReference type="GO" id="GO:0005737">
    <property type="term" value="C:cytoplasm"/>
    <property type="evidence" value="ECO:0007669"/>
    <property type="project" value="TreeGrafter"/>
</dbReference>
<dbReference type="InterPro" id="IPR050216">
    <property type="entry name" value="LRR_domain-containing"/>
</dbReference>
<dbReference type="SUPFAM" id="SSF52058">
    <property type="entry name" value="L domain-like"/>
    <property type="match status" value="1"/>
</dbReference>
<accession>A0A0F9RN30</accession>
<dbReference type="InterPro" id="IPR001611">
    <property type="entry name" value="Leu-rich_rpt"/>
</dbReference>
<dbReference type="PANTHER" id="PTHR48051:SF1">
    <property type="entry name" value="RAS SUPPRESSOR PROTEIN 1"/>
    <property type="match status" value="1"/>
</dbReference>
<evidence type="ECO:0000256" key="2">
    <source>
        <dbReference type="ARBA" id="ARBA00022737"/>
    </source>
</evidence>
<dbReference type="Pfam" id="PF00560">
    <property type="entry name" value="LRR_1"/>
    <property type="match status" value="1"/>
</dbReference>
<keyword evidence="1" id="KW-0433">Leucine-rich repeat</keyword>
<dbReference type="AlphaFoldDB" id="A0A0F9RN30"/>
<sequence>MYLLTKNFGKLLAWISFIDEDEKFALKEILNISFRRFYPKNKIPFKYIKIPYFEIKDGRIFRLKLTDCGLNSLPESITSFKYLKEFNLNLNNIYELPVTIGNLESLEILDIRFNPIDRIPDSIKNLKKLKEVITTEVLTPEILDKIKEIKKNLHRYK</sequence>
<protein>
    <recommendedName>
        <fullName evidence="4">Leucine-rich repeat domain-containing protein</fullName>
    </recommendedName>
</protein>